<name>A0A5N6TGV6_ASPAV</name>
<dbReference type="PANTHER" id="PTHR23023">
    <property type="entry name" value="DIMETHYLANILINE MONOOXYGENASE"/>
    <property type="match status" value="1"/>
</dbReference>
<proteinExistence type="predicted"/>
<evidence type="ECO:0000256" key="1">
    <source>
        <dbReference type="ARBA" id="ARBA00022630"/>
    </source>
</evidence>
<reference evidence="6 7" key="1">
    <citation type="submission" date="2019-04" db="EMBL/GenBank/DDBJ databases">
        <title>Friends and foes A comparative genomics study of 23 Aspergillus species from section Flavi.</title>
        <authorList>
            <consortium name="DOE Joint Genome Institute"/>
            <person name="Kjaerbolling I."/>
            <person name="Vesth T."/>
            <person name="Frisvad J.C."/>
            <person name="Nybo J.L."/>
            <person name="Theobald S."/>
            <person name="Kildgaard S."/>
            <person name="Isbrandt T."/>
            <person name="Kuo A."/>
            <person name="Sato A."/>
            <person name="Lyhne E.K."/>
            <person name="Kogle M.E."/>
            <person name="Wiebenga A."/>
            <person name="Kun R.S."/>
            <person name="Lubbers R.J."/>
            <person name="Makela M.R."/>
            <person name="Barry K."/>
            <person name="Chovatia M."/>
            <person name="Clum A."/>
            <person name="Daum C."/>
            <person name="Haridas S."/>
            <person name="He G."/>
            <person name="LaButti K."/>
            <person name="Lipzen A."/>
            <person name="Mondo S."/>
            <person name="Riley R."/>
            <person name="Salamov A."/>
            <person name="Simmons B.A."/>
            <person name="Magnuson J.K."/>
            <person name="Henrissat B."/>
            <person name="Mortensen U.H."/>
            <person name="Larsen T.O."/>
            <person name="Devries R.P."/>
            <person name="Grigoriev I.V."/>
            <person name="Machida M."/>
            <person name="Baker S.E."/>
            <person name="Andersen M.R."/>
        </authorList>
    </citation>
    <scope>NUCLEOTIDE SEQUENCE [LARGE SCALE GENOMIC DNA]</scope>
    <source>
        <strain evidence="6 7">IBT 18842</strain>
    </source>
</reference>
<keyword evidence="2" id="KW-0274">FAD</keyword>
<evidence type="ECO:0000259" key="5">
    <source>
        <dbReference type="Pfam" id="PF07992"/>
    </source>
</evidence>
<feature type="domain" description="FAD/NAD(P)-binding" evidence="5">
    <location>
        <begin position="233"/>
        <end position="321"/>
    </location>
</feature>
<evidence type="ECO:0000313" key="6">
    <source>
        <dbReference type="EMBL" id="KAE8145537.1"/>
    </source>
</evidence>
<keyword evidence="3" id="KW-0560">Oxidoreductase</keyword>
<dbReference type="InterPro" id="IPR050346">
    <property type="entry name" value="FMO-like"/>
</dbReference>
<dbReference type="SUPFAM" id="SSF51905">
    <property type="entry name" value="FAD/NAD(P)-binding domain"/>
    <property type="match status" value="1"/>
</dbReference>
<dbReference type="Gene3D" id="3.50.50.60">
    <property type="entry name" value="FAD/NAD(P)-binding domain"/>
    <property type="match status" value="1"/>
</dbReference>
<dbReference type="Proteomes" id="UP000325780">
    <property type="component" value="Unassembled WGS sequence"/>
</dbReference>
<dbReference type="OrthoDB" id="66881at2759"/>
<keyword evidence="1" id="KW-0285">Flavoprotein</keyword>
<dbReference type="AlphaFoldDB" id="A0A5N6TGV6"/>
<dbReference type="Pfam" id="PF07992">
    <property type="entry name" value="Pyr_redox_2"/>
    <property type="match status" value="1"/>
</dbReference>
<evidence type="ECO:0000256" key="3">
    <source>
        <dbReference type="ARBA" id="ARBA00023002"/>
    </source>
</evidence>
<accession>A0A5N6TGV6</accession>
<feature type="region of interest" description="Disordered" evidence="4">
    <location>
        <begin position="1"/>
        <end position="31"/>
    </location>
</feature>
<evidence type="ECO:0000313" key="7">
    <source>
        <dbReference type="Proteomes" id="UP000325780"/>
    </source>
</evidence>
<feature type="compositionally biased region" description="Basic residues" evidence="4">
    <location>
        <begin position="1"/>
        <end position="12"/>
    </location>
</feature>
<dbReference type="GO" id="GO:0016491">
    <property type="term" value="F:oxidoreductase activity"/>
    <property type="evidence" value="ECO:0007669"/>
    <property type="project" value="UniProtKB-KW"/>
</dbReference>
<dbReference type="InterPro" id="IPR023753">
    <property type="entry name" value="FAD/NAD-binding_dom"/>
</dbReference>
<sequence>MSKLRSQQRKQNARSIASEDPWRVETPFGPPRISHFPGGGIRRIRNTLHKLSPSARAERELLKQKNRYKIPLTERNVDTFVTEQLFTDACYPEKRAGPSGLVAAKTLLHNFPKGTFSPTIFEKSHEIGGLWPSDIPAGDSNGPRVTRAGRYVDPLMRTNLSRFTVSFSDLSWDSVIDGPDVPTFPQAWQVGLYLKKYMQRYIPGDVLRLGHRVIRSVRETGGSWTIQWVLESEYERDNSVDRSIASESFDYLIVASGYFSQPHIPDIPGLDDYADRTVHSSALHTREDIRLLLEKSGKPGKLVVIGGSMSGVETASALALHLSSQHTSEPRYEVHHVCSRPFWIMPTYLPRTTEHTVQFLPLDLVLYDLSRRPPGRIEYTFGPLSPHQTTKTNAYLSSLLHKKSRHITHSPDDPQPSWTAISNDYTGYVQTHLITPTIGRVTSLDEALTIQHRTGQTTSLKNIAAIVLATGFTPSTSLSFLPEDILHTLEHAPQDPFLPLILDGKGTSHANIPNLGFVGVYKGPYWGVMEMQARYIAEKWSREDPPPAETIPAQERQRMRRYRLASADSRGQFPMADYVGLMESFAGDLRIPRLPIGLESGPVIPSRYVHSSPETIFNAESHLSINALRNTLSPDQKEGLASTVFAGLHGTWSFSRTCAGNTSQGTASFCPVYPSPGYEREYAVSEGMSCSRFGIAGDSIHVSNGGETHSHELGFWGRVESGREYVVRAGCVGCEVGWVFRLEGVDVVSWEWGLSHVRTVYC</sequence>
<evidence type="ECO:0000256" key="2">
    <source>
        <dbReference type="ARBA" id="ARBA00022827"/>
    </source>
</evidence>
<protein>
    <recommendedName>
        <fullName evidence="5">FAD/NAD(P)-binding domain-containing protein</fullName>
    </recommendedName>
</protein>
<gene>
    <name evidence="6" type="ORF">BDV25DRAFT_144565</name>
</gene>
<dbReference type="EMBL" id="ML742336">
    <property type="protein sequence ID" value="KAE8145537.1"/>
    <property type="molecule type" value="Genomic_DNA"/>
</dbReference>
<organism evidence="6 7">
    <name type="scientific">Aspergillus avenaceus</name>
    <dbReference type="NCBI Taxonomy" id="36643"/>
    <lineage>
        <taxon>Eukaryota</taxon>
        <taxon>Fungi</taxon>
        <taxon>Dikarya</taxon>
        <taxon>Ascomycota</taxon>
        <taxon>Pezizomycotina</taxon>
        <taxon>Eurotiomycetes</taxon>
        <taxon>Eurotiomycetidae</taxon>
        <taxon>Eurotiales</taxon>
        <taxon>Aspergillaceae</taxon>
        <taxon>Aspergillus</taxon>
        <taxon>Aspergillus subgen. Circumdati</taxon>
    </lineage>
</organism>
<evidence type="ECO:0000256" key="4">
    <source>
        <dbReference type="SAM" id="MobiDB-lite"/>
    </source>
</evidence>
<dbReference type="InterPro" id="IPR036188">
    <property type="entry name" value="FAD/NAD-bd_sf"/>
</dbReference>
<keyword evidence="7" id="KW-1185">Reference proteome</keyword>